<protein>
    <submittedName>
        <fullName evidence="2">Flagellar protein FlgJ</fullName>
    </submittedName>
</protein>
<accession>A0A239H3U6</accession>
<keyword evidence="2" id="KW-0966">Cell projection</keyword>
<keyword evidence="2" id="KW-0282">Flagellum</keyword>
<dbReference type="OrthoDB" id="129888at2"/>
<keyword evidence="2" id="KW-0969">Cilium</keyword>
<proteinExistence type="predicted"/>
<evidence type="ECO:0000313" key="2">
    <source>
        <dbReference type="EMBL" id="SNS75493.1"/>
    </source>
</evidence>
<dbReference type="EMBL" id="FZOU01000002">
    <property type="protein sequence ID" value="SNS75493.1"/>
    <property type="molecule type" value="Genomic_DNA"/>
</dbReference>
<dbReference type="AlphaFoldDB" id="A0A239H3U6"/>
<evidence type="ECO:0000313" key="3">
    <source>
        <dbReference type="Proteomes" id="UP000198356"/>
    </source>
</evidence>
<sequence length="108" mass="11523">MQITSMPTFPGQLDADQVKNAKDAKLASSAQKFEGMFIQQMFKDLNFGSAPGDDESTGGANDTIRSMGNEAFADAIAKAGGFGVAKQVVRQVQAQHDLSETKQHSTKV</sequence>
<organism evidence="2 3">
    <name type="scientific">Granulicella rosea</name>
    <dbReference type="NCBI Taxonomy" id="474952"/>
    <lineage>
        <taxon>Bacteria</taxon>
        <taxon>Pseudomonadati</taxon>
        <taxon>Acidobacteriota</taxon>
        <taxon>Terriglobia</taxon>
        <taxon>Terriglobales</taxon>
        <taxon>Acidobacteriaceae</taxon>
        <taxon>Granulicella</taxon>
    </lineage>
</organism>
<dbReference type="InterPro" id="IPR019301">
    <property type="entry name" value="Flagellar_prot_FlgJ_N"/>
</dbReference>
<dbReference type="Proteomes" id="UP000198356">
    <property type="component" value="Unassembled WGS sequence"/>
</dbReference>
<keyword evidence="3" id="KW-1185">Reference proteome</keyword>
<gene>
    <name evidence="2" type="ORF">SAMN05421770_102193</name>
</gene>
<dbReference type="Pfam" id="PF10135">
    <property type="entry name" value="Rod-binding"/>
    <property type="match status" value="1"/>
</dbReference>
<name>A0A239H3U6_9BACT</name>
<evidence type="ECO:0000259" key="1">
    <source>
        <dbReference type="Pfam" id="PF10135"/>
    </source>
</evidence>
<reference evidence="2 3" key="1">
    <citation type="submission" date="2017-06" db="EMBL/GenBank/DDBJ databases">
        <authorList>
            <person name="Kim H.J."/>
            <person name="Triplett B.A."/>
        </authorList>
    </citation>
    <scope>NUCLEOTIDE SEQUENCE [LARGE SCALE GENOMIC DNA]</scope>
    <source>
        <strain evidence="2 3">DSM 18704</strain>
    </source>
</reference>
<feature type="domain" description="Flagellar protein FlgJ N-terminal" evidence="1">
    <location>
        <begin position="40"/>
        <end position="91"/>
    </location>
</feature>